<feature type="compositionally biased region" description="Polar residues" evidence="1">
    <location>
        <begin position="1"/>
        <end position="10"/>
    </location>
</feature>
<sequence length="34" mass="3593">MASTKSSSSYDFDDNGKGEVVVKTQDGIKDAKAI</sequence>
<evidence type="ECO:0000313" key="3">
    <source>
        <dbReference type="Proteomes" id="UP000517523"/>
    </source>
</evidence>
<dbReference type="EMBL" id="JACHXJ010000001">
    <property type="protein sequence ID" value="MBB3125389.1"/>
    <property type="molecule type" value="Genomic_DNA"/>
</dbReference>
<evidence type="ECO:0000313" key="2">
    <source>
        <dbReference type="EMBL" id="MBB3125389.1"/>
    </source>
</evidence>
<comment type="caution">
    <text evidence="2">The sequence shown here is derived from an EMBL/GenBank/DDBJ whole genome shotgun (WGS) entry which is preliminary data.</text>
</comment>
<dbReference type="Proteomes" id="UP000517523">
    <property type="component" value="Unassembled WGS sequence"/>
</dbReference>
<proteinExistence type="predicted"/>
<organism evidence="2 3">
    <name type="scientific">Paenibacillus rhizosphaerae</name>
    <dbReference type="NCBI Taxonomy" id="297318"/>
    <lineage>
        <taxon>Bacteria</taxon>
        <taxon>Bacillati</taxon>
        <taxon>Bacillota</taxon>
        <taxon>Bacilli</taxon>
        <taxon>Bacillales</taxon>
        <taxon>Paenibacillaceae</taxon>
        <taxon>Paenibacillus</taxon>
    </lineage>
</organism>
<gene>
    <name evidence="2" type="ORF">FHS19_000043</name>
</gene>
<evidence type="ECO:0000256" key="1">
    <source>
        <dbReference type="SAM" id="MobiDB-lite"/>
    </source>
</evidence>
<accession>A0A839TJ70</accession>
<reference evidence="2 3" key="1">
    <citation type="submission" date="2020-08" db="EMBL/GenBank/DDBJ databases">
        <title>Genomic Encyclopedia of Type Strains, Phase III (KMG-III): the genomes of soil and plant-associated and newly described type strains.</title>
        <authorList>
            <person name="Whitman W."/>
        </authorList>
    </citation>
    <scope>NUCLEOTIDE SEQUENCE [LARGE SCALE GENOMIC DNA]</scope>
    <source>
        <strain evidence="2 3">CECT 5831</strain>
    </source>
</reference>
<feature type="region of interest" description="Disordered" evidence="1">
    <location>
        <begin position="1"/>
        <end position="34"/>
    </location>
</feature>
<name>A0A839TJ70_9BACL</name>
<dbReference type="AlphaFoldDB" id="A0A839TJ70"/>
<protein>
    <submittedName>
        <fullName evidence="2">Uncharacterized protein</fullName>
    </submittedName>
</protein>